<keyword evidence="1" id="KW-1133">Transmembrane helix</keyword>
<sequence length="200" mass="22641">RVSLPSLMDRPSSDLHLVLCLLALLCIHGKGQGKASHLTINCTMKYCREPPHVIWCKLQDTDTCAPVNDTGNIGTRQTDFYDKNKLISFLNFKPVSIHDEGLYRCETKGSVYLLSHTINVTFSDVSPDSPNVSDDEVSSLPWLPYIIISISVVLLVFIVIVATLLIITDLYNIHKIKPIHRWVNEFLNLIRRTKFFSLTS</sequence>
<reference evidence="4" key="1">
    <citation type="submission" date="2019-06" db="EMBL/GenBank/DDBJ databases">
        <authorList>
            <consortium name="Wellcome Sanger Institute Data Sharing"/>
        </authorList>
    </citation>
    <scope>NUCLEOTIDE SEQUENCE [LARGE SCALE GENOMIC DNA]</scope>
</reference>
<dbReference type="InterPro" id="IPR007110">
    <property type="entry name" value="Ig-like_dom"/>
</dbReference>
<dbReference type="PANTHER" id="PTHR37996">
    <property type="entry name" value="B- AND T-LYMPHOCYTE ATTENUATOR"/>
    <property type="match status" value="1"/>
</dbReference>
<dbReference type="GO" id="GO:0002768">
    <property type="term" value="P:immune response-regulating cell surface receptor signaling pathway"/>
    <property type="evidence" value="ECO:0007669"/>
    <property type="project" value="InterPro"/>
</dbReference>
<feature type="chain" id="PRO_5025654234" description="Ig-like domain-containing protein" evidence="2">
    <location>
        <begin position="34"/>
        <end position="200"/>
    </location>
</feature>
<dbReference type="InterPro" id="IPR036179">
    <property type="entry name" value="Ig-like_dom_sf"/>
</dbReference>
<protein>
    <recommendedName>
        <fullName evidence="3">Ig-like domain-containing protein</fullName>
    </recommendedName>
</protein>
<dbReference type="InterPro" id="IPR039257">
    <property type="entry name" value="BTLA"/>
</dbReference>
<reference evidence="4" key="2">
    <citation type="submission" date="2025-08" db="UniProtKB">
        <authorList>
            <consortium name="Ensembl"/>
        </authorList>
    </citation>
    <scope>IDENTIFICATION</scope>
</reference>
<dbReference type="GO" id="GO:0038023">
    <property type="term" value="F:signaling receptor activity"/>
    <property type="evidence" value="ECO:0007669"/>
    <property type="project" value="InterPro"/>
</dbReference>
<keyword evidence="2" id="KW-0732">Signal</keyword>
<evidence type="ECO:0000259" key="3">
    <source>
        <dbReference type="PROSITE" id="PS50835"/>
    </source>
</evidence>
<dbReference type="Proteomes" id="UP000472263">
    <property type="component" value="Chromosome 21"/>
</dbReference>
<dbReference type="PROSITE" id="PS50835">
    <property type="entry name" value="IG_LIKE"/>
    <property type="match status" value="1"/>
</dbReference>
<dbReference type="PANTHER" id="PTHR37996:SF1">
    <property type="entry name" value="B- AND T-LYMPHOCYTE ATTENUATOR"/>
    <property type="match status" value="1"/>
</dbReference>
<evidence type="ECO:0000313" key="5">
    <source>
        <dbReference type="Proteomes" id="UP000472263"/>
    </source>
</evidence>
<keyword evidence="5" id="KW-1185">Reference proteome</keyword>
<dbReference type="SUPFAM" id="SSF48726">
    <property type="entry name" value="Immunoglobulin"/>
    <property type="match status" value="1"/>
</dbReference>
<keyword evidence="1" id="KW-0472">Membrane</keyword>
<dbReference type="AlphaFoldDB" id="A0A667X457"/>
<feature type="transmembrane region" description="Helical" evidence="1">
    <location>
        <begin position="142"/>
        <end position="167"/>
    </location>
</feature>
<evidence type="ECO:0000256" key="2">
    <source>
        <dbReference type="SAM" id="SignalP"/>
    </source>
</evidence>
<proteinExistence type="predicted"/>
<feature type="domain" description="Ig-like" evidence="3">
    <location>
        <begin position="32"/>
        <end position="121"/>
    </location>
</feature>
<name>A0A667X457_9TELE</name>
<dbReference type="InterPro" id="IPR013783">
    <property type="entry name" value="Ig-like_fold"/>
</dbReference>
<evidence type="ECO:0000256" key="1">
    <source>
        <dbReference type="SAM" id="Phobius"/>
    </source>
</evidence>
<dbReference type="Ensembl" id="ENSMMDT00005007522.1">
    <property type="protein sequence ID" value="ENSMMDP00005007324.1"/>
    <property type="gene ID" value="ENSMMDG00005003982.1"/>
</dbReference>
<feature type="signal peptide" evidence="2">
    <location>
        <begin position="1"/>
        <end position="33"/>
    </location>
</feature>
<accession>A0A667X457</accession>
<dbReference type="Gene3D" id="2.60.40.10">
    <property type="entry name" value="Immunoglobulins"/>
    <property type="match status" value="1"/>
</dbReference>
<keyword evidence="1" id="KW-0812">Transmembrane</keyword>
<reference evidence="4" key="3">
    <citation type="submission" date="2025-09" db="UniProtKB">
        <authorList>
            <consortium name="Ensembl"/>
        </authorList>
    </citation>
    <scope>IDENTIFICATION</scope>
</reference>
<dbReference type="InParanoid" id="A0A667X457"/>
<evidence type="ECO:0000313" key="4">
    <source>
        <dbReference type="Ensembl" id="ENSMMDP00005007324.1"/>
    </source>
</evidence>
<organism evidence="4 5">
    <name type="scientific">Myripristis murdjan</name>
    <name type="common">pinecone soldierfish</name>
    <dbReference type="NCBI Taxonomy" id="586833"/>
    <lineage>
        <taxon>Eukaryota</taxon>
        <taxon>Metazoa</taxon>
        <taxon>Chordata</taxon>
        <taxon>Craniata</taxon>
        <taxon>Vertebrata</taxon>
        <taxon>Euteleostomi</taxon>
        <taxon>Actinopterygii</taxon>
        <taxon>Neopterygii</taxon>
        <taxon>Teleostei</taxon>
        <taxon>Neoteleostei</taxon>
        <taxon>Acanthomorphata</taxon>
        <taxon>Holocentriformes</taxon>
        <taxon>Holocentridae</taxon>
        <taxon>Myripristis</taxon>
    </lineage>
</organism>
<dbReference type="GO" id="GO:0005886">
    <property type="term" value="C:plasma membrane"/>
    <property type="evidence" value="ECO:0007669"/>
    <property type="project" value="InterPro"/>
</dbReference>
<dbReference type="GeneTree" id="ENSGT00940000175333"/>